<name>A0A915Q1M3_9BILA</name>
<reference evidence="2" key="1">
    <citation type="submission" date="2022-11" db="UniProtKB">
        <authorList>
            <consortium name="WormBaseParasite"/>
        </authorList>
    </citation>
    <scope>IDENTIFICATION</scope>
</reference>
<sequence length="72" mass="8630">MLDCLIRVSRGYGKPEHAFGRIVRNEPFQASPLIRFGKRYVMDDGRTEELSRLLRQYLQQQPYFDESNHSRR</sequence>
<dbReference type="WBParaSite" id="sdigi.contig75.g3703.t1">
    <property type="protein sequence ID" value="sdigi.contig75.g3703.t1"/>
    <property type="gene ID" value="sdigi.contig75.g3703"/>
</dbReference>
<accession>A0A915Q1M3</accession>
<keyword evidence="1" id="KW-1185">Reference proteome</keyword>
<protein>
    <submittedName>
        <fullName evidence="2">Uncharacterized protein</fullName>
    </submittedName>
</protein>
<organism evidence="1 2">
    <name type="scientific">Setaria digitata</name>
    <dbReference type="NCBI Taxonomy" id="48799"/>
    <lineage>
        <taxon>Eukaryota</taxon>
        <taxon>Metazoa</taxon>
        <taxon>Ecdysozoa</taxon>
        <taxon>Nematoda</taxon>
        <taxon>Chromadorea</taxon>
        <taxon>Rhabditida</taxon>
        <taxon>Spirurina</taxon>
        <taxon>Spiruromorpha</taxon>
        <taxon>Filarioidea</taxon>
        <taxon>Setariidae</taxon>
        <taxon>Setaria</taxon>
    </lineage>
</organism>
<evidence type="ECO:0000313" key="2">
    <source>
        <dbReference type="WBParaSite" id="sdigi.contig75.g3703.t1"/>
    </source>
</evidence>
<dbReference type="Proteomes" id="UP000887581">
    <property type="component" value="Unplaced"/>
</dbReference>
<dbReference type="AlphaFoldDB" id="A0A915Q1M3"/>
<evidence type="ECO:0000313" key="1">
    <source>
        <dbReference type="Proteomes" id="UP000887581"/>
    </source>
</evidence>
<proteinExistence type="predicted"/>